<keyword evidence="2" id="KW-1185">Reference proteome</keyword>
<evidence type="ECO:0000313" key="1">
    <source>
        <dbReference type="EMBL" id="AYF97035.1"/>
    </source>
</evidence>
<dbReference type="EMBL" id="CP032630">
    <property type="protein sequence ID" value="AYF97035.1"/>
    <property type="molecule type" value="Genomic_DNA"/>
</dbReference>
<dbReference type="AlphaFoldDB" id="A0A387B766"/>
<evidence type="ECO:0000313" key="2">
    <source>
        <dbReference type="Proteomes" id="UP000278886"/>
    </source>
</evidence>
<gene>
    <name evidence="1" type="ORF">D7I47_01390</name>
</gene>
<reference evidence="2" key="1">
    <citation type="submission" date="2018-09" db="EMBL/GenBank/DDBJ databases">
        <title>Genome sequencing of strain 2DFWR-13.</title>
        <authorList>
            <person name="Heo J."/>
            <person name="Kim S.-J."/>
            <person name="Kwon S.-W."/>
        </authorList>
    </citation>
    <scope>NUCLEOTIDE SEQUENCE [LARGE SCALE GENOMIC DNA]</scope>
    <source>
        <strain evidence="2">2DFWR-13</strain>
    </source>
</reference>
<dbReference type="Proteomes" id="UP000278886">
    <property type="component" value="Chromosome"/>
</dbReference>
<name>A0A387B766_9MICO</name>
<proteinExistence type="predicted"/>
<organism evidence="1 2">
    <name type="scientific">Protaetiibacter intestinalis</name>
    <dbReference type="NCBI Taxonomy" id="2419774"/>
    <lineage>
        <taxon>Bacteria</taxon>
        <taxon>Bacillati</taxon>
        <taxon>Actinomycetota</taxon>
        <taxon>Actinomycetes</taxon>
        <taxon>Micrococcales</taxon>
        <taxon>Microbacteriaceae</taxon>
        <taxon>Protaetiibacter</taxon>
    </lineage>
</organism>
<sequence>MITMSQRTPFIPDVMPHLSAGRHRTPRRGACFMEFASYLAGERWSDHPACTDRTLASLARGVNDLVADGRRDELVLLIPRVVGLRGAEHLGLVVALRAATVALPIASMERQRVLAAGVISLCALLETKQVPSHALREEAHRVLDEVPDAARWARTHVTAISPRYPHLDTISCELVVATAVVGAARACVPDPDAHLIRMLSLAVDDVEALVRPGAPAREPLPQPALL</sequence>
<protein>
    <submittedName>
        <fullName evidence="1">Uncharacterized protein</fullName>
    </submittedName>
</protein>
<accession>A0A387B766</accession>
<dbReference type="KEGG" id="lyd:D7I47_01390"/>